<dbReference type="EMBL" id="DSDM01000016">
    <property type="protein sequence ID" value="HDQ88568.1"/>
    <property type="molecule type" value="Genomic_DNA"/>
</dbReference>
<dbReference type="Proteomes" id="UP000886066">
    <property type="component" value="Unassembled WGS sequence"/>
</dbReference>
<evidence type="ECO:0000256" key="4">
    <source>
        <dbReference type="ARBA" id="ARBA00022980"/>
    </source>
</evidence>
<dbReference type="GO" id="GO:0022627">
    <property type="term" value="C:cytosolic small ribosomal subunit"/>
    <property type="evidence" value="ECO:0007669"/>
    <property type="project" value="TreeGrafter"/>
</dbReference>
<dbReference type="GO" id="GO:0003735">
    <property type="term" value="F:structural constituent of ribosome"/>
    <property type="evidence" value="ECO:0007669"/>
    <property type="project" value="InterPro"/>
</dbReference>
<evidence type="ECO:0000256" key="2">
    <source>
        <dbReference type="ARBA" id="ARBA00022730"/>
    </source>
</evidence>
<dbReference type="InterPro" id="IPR009019">
    <property type="entry name" value="KH_sf_prok-type"/>
</dbReference>
<organism evidence="10">
    <name type="scientific">candidate division WWE3 bacterium</name>
    <dbReference type="NCBI Taxonomy" id="2053526"/>
    <lineage>
        <taxon>Bacteria</taxon>
        <taxon>Katanobacteria</taxon>
    </lineage>
</organism>
<dbReference type="NCBIfam" id="TIGR01009">
    <property type="entry name" value="rpsC_bact"/>
    <property type="match status" value="1"/>
</dbReference>
<evidence type="ECO:0000256" key="6">
    <source>
        <dbReference type="ARBA" id="ARBA00024998"/>
    </source>
</evidence>
<evidence type="ECO:0000313" key="10">
    <source>
        <dbReference type="EMBL" id="HDQ88568.1"/>
    </source>
</evidence>
<comment type="function">
    <text evidence="6 8">Binds the lower part of the 30S subunit head. Binds mRNA in the 70S ribosome, positioning it for translation.</text>
</comment>
<dbReference type="InterPro" id="IPR057258">
    <property type="entry name" value="Ribosomal_uS3"/>
</dbReference>
<evidence type="ECO:0000259" key="9">
    <source>
        <dbReference type="PROSITE" id="PS50823"/>
    </source>
</evidence>
<dbReference type="InterPro" id="IPR004087">
    <property type="entry name" value="KH_dom"/>
</dbReference>
<dbReference type="CDD" id="cd02412">
    <property type="entry name" value="KH-II_30S_S3"/>
    <property type="match status" value="1"/>
</dbReference>
<dbReference type="PANTHER" id="PTHR11760:SF19">
    <property type="entry name" value="SMALL RIBOSOMAL SUBUNIT PROTEIN US3C"/>
    <property type="match status" value="1"/>
</dbReference>
<comment type="subunit">
    <text evidence="8">Part of the 30S ribosomal subunit. Forms a tight complex with proteins S10 and S14.</text>
</comment>
<dbReference type="GO" id="GO:0019843">
    <property type="term" value="F:rRNA binding"/>
    <property type="evidence" value="ECO:0007669"/>
    <property type="project" value="UniProtKB-UniRule"/>
</dbReference>
<dbReference type="GO" id="GO:0003729">
    <property type="term" value="F:mRNA binding"/>
    <property type="evidence" value="ECO:0007669"/>
    <property type="project" value="UniProtKB-UniRule"/>
</dbReference>
<reference evidence="10" key="1">
    <citation type="journal article" date="2020" name="mSystems">
        <title>Genome- and Community-Level Interaction Insights into Carbon Utilization and Element Cycling Functions of Hydrothermarchaeota in Hydrothermal Sediment.</title>
        <authorList>
            <person name="Zhou Z."/>
            <person name="Liu Y."/>
            <person name="Xu W."/>
            <person name="Pan J."/>
            <person name="Luo Z.H."/>
            <person name="Li M."/>
        </authorList>
    </citation>
    <scope>NUCLEOTIDE SEQUENCE [LARGE SCALE GENOMIC DNA]</scope>
    <source>
        <strain evidence="10">SpSt-1219</strain>
    </source>
</reference>
<evidence type="ECO:0000256" key="8">
    <source>
        <dbReference type="HAMAP-Rule" id="MF_01309"/>
    </source>
</evidence>
<dbReference type="PROSITE" id="PS50823">
    <property type="entry name" value="KH_TYPE_2"/>
    <property type="match status" value="1"/>
</dbReference>
<dbReference type="InterPro" id="IPR004044">
    <property type="entry name" value="KH_dom_type_2"/>
</dbReference>
<dbReference type="AlphaFoldDB" id="A0A7C1DNZ9"/>
<comment type="similarity">
    <text evidence="1 8">Belongs to the universal ribosomal protein uS3 family.</text>
</comment>
<dbReference type="Pfam" id="PF00189">
    <property type="entry name" value="Ribosomal_S3_C"/>
    <property type="match status" value="1"/>
</dbReference>
<dbReference type="Pfam" id="PF07650">
    <property type="entry name" value="KH_2"/>
    <property type="match status" value="1"/>
</dbReference>
<evidence type="ECO:0000256" key="5">
    <source>
        <dbReference type="ARBA" id="ARBA00023274"/>
    </source>
</evidence>
<comment type="caution">
    <text evidence="10">The sequence shown here is derived from an EMBL/GenBank/DDBJ whole genome shotgun (WGS) entry which is preliminary data.</text>
</comment>
<dbReference type="SUPFAM" id="SSF54814">
    <property type="entry name" value="Prokaryotic type KH domain (KH-domain type II)"/>
    <property type="match status" value="1"/>
</dbReference>
<dbReference type="GO" id="GO:0006412">
    <property type="term" value="P:translation"/>
    <property type="evidence" value="ECO:0007669"/>
    <property type="project" value="UniProtKB-UniRule"/>
</dbReference>
<keyword evidence="4 8" id="KW-0689">Ribosomal protein</keyword>
<sequence length="210" mass="23644">MGQKVNPYGFRLGITQDWKSKWFAPKENYAEIMLEDHKIRKYISNQLASAGLKEVEINRAVNELTITLRVSRPGMVIGRKGTGIQQIEHDLHEMTKSKVKLNVEEVKVPELEATLVADYISHQMKRRLPYRRVVKTAVRSAMDKGAKGIKIRVSGVLSGGNTIARTEVYGEGSIPTQTLRANIDYAQLDCDRLFGIIGIKVWIYKGEMGA</sequence>
<dbReference type="Gene3D" id="3.30.300.20">
    <property type="match status" value="1"/>
</dbReference>
<keyword evidence="3 8" id="KW-0694">RNA-binding</keyword>
<name>A0A7C1DNZ9_UNCKA</name>
<gene>
    <name evidence="8" type="primary">rpsC</name>
    <name evidence="10" type="ORF">ENN92_00245</name>
</gene>
<dbReference type="InterPro" id="IPR036419">
    <property type="entry name" value="Ribosomal_S3_C_sf"/>
</dbReference>
<dbReference type="SMART" id="SM00322">
    <property type="entry name" value="KH"/>
    <property type="match status" value="1"/>
</dbReference>
<dbReference type="PANTHER" id="PTHR11760">
    <property type="entry name" value="30S/40S RIBOSOMAL PROTEIN S3"/>
    <property type="match status" value="1"/>
</dbReference>
<dbReference type="SUPFAM" id="SSF54821">
    <property type="entry name" value="Ribosomal protein S3 C-terminal domain"/>
    <property type="match status" value="1"/>
</dbReference>
<keyword evidence="5 8" id="KW-0687">Ribonucleoprotein</keyword>
<dbReference type="InterPro" id="IPR015946">
    <property type="entry name" value="KH_dom-like_a/b"/>
</dbReference>
<dbReference type="FunFam" id="3.30.300.20:FF:000001">
    <property type="entry name" value="30S ribosomal protein S3"/>
    <property type="match status" value="1"/>
</dbReference>
<dbReference type="InterPro" id="IPR005704">
    <property type="entry name" value="Ribosomal_uS3_bac-typ"/>
</dbReference>
<evidence type="ECO:0000256" key="1">
    <source>
        <dbReference type="ARBA" id="ARBA00010761"/>
    </source>
</evidence>
<keyword evidence="2 8" id="KW-0699">rRNA-binding</keyword>
<evidence type="ECO:0000256" key="3">
    <source>
        <dbReference type="ARBA" id="ARBA00022884"/>
    </source>
</evidence>
<dbReference type="Gene3D" id="3.30.1140.32">
    <property type="entry name" value="Ribosomal protein S3, C-terminal domain"/>
    <property type="match status" value="1"/>
</dbReference>
<dbReference type="InterPro" id="IPR001351">
    <property type="entry name" value="Ribosomal_uS3_C"/>
</dbReference>
<feature type="domain" description="KH type-2" evidence="9">
    <location>
        <begin position="39"/>
        <end position="107"/>
    </location>
</feature>
<accession>A0A7C1DNZ9</accession>
<evidence type="ECO:0000256" key="7">
    <source>
        <dbReference type="ARBA" id="ARBA00035257"/>
    </source>
</evidence>
<dbReference type="HAMAP" id="MF_01309_B">
    <property type="entry name" value="Ribosomal_uS3_B"/>
    <property type="match status" value="1"/>
</dbReference>
<proteinExistence type="inferred from homology"/>
<protein>
    <recommendedName>
        <fullName evidence="7 8">Small ribosomal subunit protein uS3</fullName>
    </recommendedName>
</protein>